<evidence type="ECO:0000313" key="9">
    <source>
        <dbReference type="Ensembl" id="ENSCAFP00030025283.1"/>
    </source>
</evidence>
<dbReference type="PANTHER" id="PTHR19430">
    <property type="entry name" value="PROTEIN BEX1-RELATED"/>
    <property type="match status" value="1"/>
</dbReference>
<feature type="region of interest" description="Disordered" evidence="8">
    <location>
        <begin position="57"/>
        <end position="102"/>
    </location>
</feature>
<evidence type="ECO:0000256" key="6">
    <source>
        <dbReference type="ARBA" id="ARBA00022833"/>
    </source>
</evidence>
<dbReference type="PANTHER" id="PTHR19430:SF3">
    <property type="entry name" value="PROTEIN BEX1"/>
    <property type="match status" value="1"/>
</dbReference>
<feature type="compositionally biased region" description="Basic and acidic residues" evidence="8">
    <location>
        <begin position="185"/>
        <end position="198"/>
    </location>
</feature>
<accession>A0A8C0NDT8</accession>
<evidence type="ECO:0000256" key="3">
    <source>
        <dbReference type="ARBA" id="ARBA00010976"/>
    </source>
</evidence>
<sequence>MGAVPRAVTKASRDPPTLTRAPRCSARPGLRSLARSLARPPARRYLLPVALKAADQGRPQRVGGGGGAGAMASKEKQVVKSVNMESAQQENEKKNEKEQVANKGESLALPLEAGEYCVPRVNRRRFRVRQPILQYRWDVIQWPGEPQGRMREENMERIGEEMRQLMEKLREKQLSHSLRAVSTDPPHHDHHDEFCLMP</sequence>
<evidence type="ECO:0000256" key="2">
    <source>
        <dbReference type="ARBA" id="ARBA00004496"/>
    </source>
</evidence>
<dbReference type="AlphaFoldDB" id="A0A8C0NDT8"/>
<dbReference type="InterPro" id="IPR021156">
    <property type="entry name" value="TF_A-like/BEX"/>
</dbReference>
<reference evidence="9" key="2">
    <citation type="submission" date="2025-08" db="UniProtKB">
        <authorList>
            <consortium name="Ensembl"/>
        </authorList>
    </citation>
    <scope>IDENTIFICATION</scope>
</reference>
<evidence type="ECO:0000256" key="5">
    <source>
        <dbReference type="ARBA" id="ARBA00022723"/>
    </source>
</evidence>
<keyword evidence="5" id="KW-0479">Metal-binding</keyword>
<feature type="region of interest" description="Disordered" evidence="8">
    <location>
        <begin position="177"/>
        <end position="198"/>
    </location>
</feature>
<dbReference type="Pfam" id="PF04538">
    <property type="entry name" value="BEX"/>
    <property type="match status" value="1"/>
</dbReference>
<protein>
    <submittedName>
        <fullName evidence="9">Uncharacterized protein</fullName>
    </submittedName>
</protein>
<keyword evidence="6" id="KW-0862">Zinc</keyword>
<dbReference type="InterPro" id="IPR007623">
    <property type="entry name" value="BEX"/>
</dbReference>
<reference evidence="9" key="1">
    <citation type="submission" date="2019-03" db="EMBL/GenBank/DDBJ databases">
        <authorList>
            <person name="Warren W.C."/>
            <person name="Johnson G.S."/>
        </authorList>
    </citation>
    <scope>NUCLEOTIDE SEQUENCE [LARGE SCALE GENOMIC DNA]</scope>
    <source>
        <strain evidence="9">Basenji</strain>
    </source>
</reference>
<dbReference type="Proteomes" id="UP000694429">
    <property type="component" value="Chromosome X"/>
</dbReference>
<comment type="subcellular location">
    <subcellularLocation>
        <location evidence="2">Cytoplasm</location>
    </subcellularLocation>
    <subcellularLocation>
        <location evidence="1">Nucleus</location>
    </subcellularLocation>
</comment>
<dbReference type="GO" id="GO:0005634">
    <property type="term" value="C:nucleus"/>
    <property type="evidence" value="ECO:0007669"/>
    <property type="project" value="UniProtKB-SubCell"/>
</dbReference>
<dbReference type="GO" id="GO:0005737">
    <property type="term" value="C:cytoplasm"/>
    <property type="evidence" value="ECO:0007669"/>
    <property type="project" value="UniProtKB-SubCell"/>
</dbReference>
<feature type="compositionally biased region" description="Low complexity" evidence="8">
    <location>
        <begin position="25"/>
        <end position="37"/>
    </location>
</feature>
<organism evidence="9 10">
    <name type="scientific">Canis lupus familiaris</name>
    <name type="common">Dog</name>
    <name type="synonym">Canis familiaris</name>
    <dbReference type="NCBI Taxonomy" id="9615"/>
    <lineage>
        <taxon>Eukaryota</taxon>
        <taxon>Metazoa</taxon>
        <taxon>Chordata</taxon>
        <taxon>Craniata</taxon>
        <taxon>Vertebrata</taxon>
        <taxon>Euteleostomi</taxon>
        <taxon>Mammalia</taxon>
        <taxon>Eutheria</taxon>
        <taxon>Laurasiatheria</taxon>
        <taxon>Carnivora</taxon>
        <taxon>Caniformia</taxon>
        <taxon>Canidae</taxon>
        <taxon>Canis</taxon>
    </lineage>
</organism>
<comment type="similarity">
    <text evidence="3">Belongs to the BEX family.</text>
</comment>
<dbReference type="Ensembl" id="ENSCAFT00030029001.1">
    <property type="protein sequence ID" value="ENSCAFP00030025283.1"/>
    <property type="gene ID" value="ENSCAFG00030015736.1"/>
</dbReference>
<feature type="region of interest" description="Disordered" evidence="8">
    <location>
        <begin position="1"/>
        <end position="37"/>
    </location>
</feature>
<keyword evidence="4" id="KW-0963">Cytoplasm</keyword>
<name>A0A8C0NDT8_CANLF</name>
<dbReference type="GO" id="GO:0046872">
    <property type="term" value="F:metal ion binding"/>
    <property type="evidence" value="ECO:0007669"/>
    <property type="project" value="UniProtKB-KW"/>
</dbReference>
<evidence type="ECO:0000256" key="7">
    <source>
        <dbReference type="ARBA" id="ARBA00023242"/>
    </source>
</evidence>
<feature type="compositionally biased region" description="Basic and acidic residues" evidence="8">
    <location>
        <begin position="90"/>
        <end position="100"/>
    </location>
</feature>
<evidence type="ECO:0000256" key="1">
    <source>
        <dbReference type="ARBA" id="ARBA00004123"/>
    </source>
</evidence>
<keyword evidence="7" id="KW-0539">Nucleus</keyword>
<evidence type="ECO:0000313" key="10">
    <source>
        <dbReference type="Proteomes" id="UP000694429"/>
    </source>
</evidence>
<evidence type="ECO:0000256" key="8">
    <source>
        <dbReference type="SAM" id="MobiDB-lite"/>
    </source>
</evidence>
<evidence type="ECO:0000256" key="4">
    <source>
        <dbReference type="ARBA" id="ARBA00022490"/>
    </source>
</evidence>
<proteinExistence type="inferred from homology"/>